<dbReference type="EMBL" id="MFGJ01000007">
    <property type="protein sequence ID" value="OGF31817.1"/>
    <property type="molecule type" value="Genomic_DNA"/>
</dbReference>
<reference evidence="1 2" key="1">
    <citation type="journal article" date="2016" name="Nat. Commun.">
        <title>Thousands of microbial genomes shed light on interconnected biogeochemical processes in an aquifer system.</title>
        <authorList>
            <person name="Anantharaman K."/>
            <person name="Brown C.T."/>
            <person name="Hug L.A."/>
            <person name="Sharon I."/>
            <person name="Castelle C.J."/>
            <person name="Probst A.J."/>
            <person name="Thomas B.C."/>
            <person name="Singh A."/>
            <person name="Wilkins M.J."/>
            <person name="Karaoz U."/>
            <person name="Brodie E.L."/>
            <person name="Williams K.H."/>
            <person name="Hubbard S.S."/>
            <person name="Banfield J.F."/>
        </authorList>
    </citation>
    <scope>NUCLEOTIDE SEQUENCE [LARGE SCALE GENOMIC DNA]</scope>
</reference>
<gene>
    <name evidence="1" type="ORF">A2478_05025</name>
</gene>
<proteinExistence type="predicted"/>
<dbReference type="Gene3D" id="3.40.50.300">
    <property type="entry name" value="P-loop containing nucleotide triphosphate hydrolases"/>
    <property type="match status" value="1"/>
</dbReference>
<dbReference type="STRING" id="1798002.A2478_05025"/>
<sequence length="183" mass="21313">MSKIIFGFVGEIASGKGTACEYLINNYQAGYYRFSTIIRDIIKRLYIAEDREHLQKMSSVLRENFGQDIFAKVMAEDVNNDKHTIICVDGIRRQDDIIYLKKIPGFILVNIFADLETRYQRIVKRSENQDDKAKTFEQFKKDHENENEALIEETGKQASEKIDNNGTEAELVEQIEKMVEKYK</sequence>
<dbReference type="PANTHER" id="PTHR41930:SF1">
    <property type="entry name" value="DEPHOSPHO-COA KINASE"/>
    <property type="match status" value="1"/>
</dbReference>
<protein>
    <recommendedName>
        <fullName evidence="3">Dephospho-CoA kinase</fullName>
    </recommendedName>
</protein>
<name>A0A1F5SYL9_9BACT</name>
<dbReference type="AlphaFoldDB" id="A0A1F5SYL9"/>
<dbReference type="Proteomes" id="UP000179001">
    <property type="component" value="Unassembled WGS sequence"/>
</dbReference>
<evidence type="ECO:0000313" key="2">
    <source>
        <dbReference type="Proteomes" id="UP000179001"/>
    </source>
</evidence>
<comment type="caution">
    <text evidence="1">The sequence shown here is derived from an EMBL/GenBank/DDBJ whole genome shotgun (WGS) entry which is preliminary data.</text>
</comment>
<organism evidence="1 2">
    <name type="scientific">Candidatus Falkowbacteria bacterium RIFOXYC2_FULL_36_12</name>
    <dbReference type="NCBI Taxonomy" id="1798002"/>
    <lineage>
        <taxon>Bacteria</taxon>
        <taxon>Candidatus Falkowiibacteriota</taxon>
    </lineage>
</organism>
<dbReference type="PANTHER" id="PTHR41930">
    <property type="entry name" value="UPF0200 PROTEIN MJ1399"/>
    <property type="match status" value="1"/>
</dbReference>
<dbReference type="Pfam" id="PF13207">
    <property type="entry name" value="AAA_17"/>
    <property type="match status" value="1"/>
</dbReference>
<dbReference type="SUPFAM" id="SSF52540">
    <property type="entry name" value="P-loop containing nucleoside triphosphate hydrolases"/>
    <property type="match status" value="1"/>
</dbReference>
<accession>A0A1F5SYL9</accession>
<evidence type="ECO:0008006" key="3">
    <source>
        <dbReference type="Google" id="ProtNLM"/>
    </source>
</evidence>
<dbReference type="InterPro" id="IPR027417">
    <property type="entry name" value="P-loop_NTPase"/>
</dbReference>
<evidence type="ECO:0000313" key="1">
    <source>
        <dbReference type="EMBL" id="OGF31817.1"/>
    </source>
</evidence>